<dbReference type="RefSeq" id="WP_236455621.1">
    <property type="nucleotide sequence ID" value="NZ_CBCSGE010000002.1"/>
</dbReference>
<evidence type="ECO:0000313" key="1">
    <source>
        <dbReference type="EMBL" id="MFB9096481.1"/>
    </source>
</evidence>
<reference evidence="1 2" key="1">
    <citation type="submission" date="2024-09" db="EMBL/GenBank/DDBJ databases">
        <authorList>
            <person name="Sun Q."/>
            <person name="Mori K."/>
        </authorList>
    </citation>
    <scope>NUCLEOTIDE SEQUENCE [LARGE SCALE GENOMIC DNA]</scope>
    <source>
        <strain evidence="1 2">CECT 7955</strain>
    </source>
</reference>
<accession>A0ABV5GND6</accession>
<sequence length="59" mass="6459">MKNLKKLGRSLSKEEQKTINGGYKTKASCDAMGGFWGQMAESGIWCCTIPGVRSYCPPN</sequence>
<organism evidence="1 2">
    <name type="scientific">Flavobacterium jumunjinense</name>
    <dbReference type="NCBI Taxonomy" id="998845"/>
    <lineage>
        <taxon>Bacteria</taxon>
        <taxon>Pseudomonadati</taxon>
        <taxon>Bacteroidota</taxon>
        <taxon>Flavobacteriia</taxon>
        <taxon>Flavobacteriales</taxon>
        <taxon>Flavobacteriaceae</taxon>
        <taxon>Flavobacterium</taxon>
    </lineage>
</organism>
<protein>
    <recommendedName>
        <fullName evidence="3">Bacteriocin-type signal sequence-containing protein</fullName>
    </recommendedName>
</protein>
<name>A0ABV5GND6_9FLAO</name>
<keyword evidence="2" id="KW-1185">Reference proteome</keyword>
<dbReference type="EMBL" id="JBHMEY010000018">
    <property type="protein sequence ID" value="MFB9096481.1"/>
    <property type="molecule type" value="Genomic_DNA"/>
</dbReference>
<evidence type="ECO:0000313" key="2">
    <source>
        <dbReference type="Proteomes" id="UP001589607"/>
    </source>
</evidence>
<dbReference type="Proteomes" id="UP001589607">
    <property type="component" value="Unassembled WGS sequence"/>
</dbReference>
<gene>
    <name evidence="1" type="ORF">ACFFVF_08150</name>
</gene>
<proteinExistence type="predicted"/>
<comment type="caution">
    <text evidence="1">The sequence shown here is derived from an EMBL/GenBank/DDBJ whole genome shotgun (WGS) entry which is preliminary data.</text>
</comment>
<evidence type="ECO:0008006" key="3">
    <source>
        <dbReference type="Google" id="ProtNLM"/>
    </source>
</evidence>